<dbReference type="EMBL" id="JYDI01000002">
    <property type="protein sequence ID" value="KRY61228.1"/>
    <property type="molecule type" value="Genomic_DNA"/>
</dbReference>
<proteinExistence type="predicted"/>
<evidence type="ECO:0000256" key="1">
    <source>
        <dbReference type="SAM" id="Phobius"/>
    </source>
</evidence>
<keyword evidence="3" id="KW-1185">Reference proteome</keyword>
<sequence length="115" mass="13188">LINVRNTSHSSTCLLENVCKFLFHCYAYVYVALVSMVAGLRCAVRVRRKLWNIIENCFAFPFVQTDVNNEEKKKFKRSDMKQNADGTKGACPYSSFLILLISAADNSKRLILNRF</sequence>
<comment type="caution">
    <text evidence="2">The sequence shown here is derived from an EMBL/GenBank/DDBJ whole genome shotgun (WGS) entry which is preliminary data.</text>
</comment>
<reference evidence="2 3" key="1">
    <citation type="submission" date="2015-01" db="EMBL/GenBank/DDBJ databases">
        <title>Evolution of Trichinella species and genotypes.</title>
        <authorList>
            <person name="Korhonen P.K."/>
            <person name="Edoardo P."/>
            <person name="Giuseppe L.R."/>
            <person name="Gasser R.B."/>
        </authorList>
    </citation>
    <scope>NUCLEOTIDE SEQUENCE [LARGE SCALE GENOMIC DNA]</scope>
    <source>
        <strain evidence="2">ISS120</strain>
    </source>
</reference>
<keyword evidence="1" id="KW-0472">Membrane</keyword>
<name>A0A0V1DHZ8_TRIBR</name>
<keyword evidence="1" id="KW-0812">Transmembrane</keyword>
<feature type="transmembrane region" description="Helical" evidence="1">
    <location>
        <begin position="21"/>
        <end position="44"/>
    </location>
</feature>
<evidence type="ECO:0000313" key="2">
    <source>
        <dbReference type="EMBL" id="KRY61228.1"/>
    </source>
</evidence>
<organism evidence="2 3">
    <name type="scientific">Trichinella britovi</name>
    <name type="common">Parasitic roundworm</name>
    <dbReference type="NCBI Taxonomy" id="45882"/>
    <lineage>
        <taxon>Eukaryota</taxon>
        <taxon>Metazoa</taxon>
        <taxon>Ecdysozoa</taxon>
        <taxon>Nematoda</taxon>
        <taxon>Enoplea</taxon>
        <taxon>Dorylaimia</taxon>
        <taxon>Trichinellida</taxon>
        <taxon>Trichinellidae</taxon>
        <taxon>Trichinella</taxon>
    </lineage>
</organism>
<protein>
    <submittedName>
        <fullName evidence="2">Uncharacterized protein</fullName>
    </submittedName>
</protein>
<dbReference type="AlphaFoldDB" id="A0A0V1DHZ8"/>
<dbReference type="Proteomes" id="UP000054653">
    <property type="component" value="Unassembled WGS sequence"/>
</dbReference>
<gene>
    <name evidence="2" type="ORF">T03_15501</name>
</gene>
<feature type="non-terminal residue" evidence="2">
    <location>
        <position position="1"/>
    </location>
</feature>
<keyword evidence="1" id="KW-1133">Transmembrane helix</keyword>
<accession>A0A0V1DHZ8</accession>
<evidence type="ECO:0000313" key="3">
    <source>
        <dbReference type="Proteomes" id="UP000054653"/>
    </source>
</evidence>